<evidence type="ECO:0000256" key="9">
    <source>
        <dbReference type="SAM" id="SignalP"/>
    </source>
</evidence>
<evidence type="ECO:0000256" key="6">
    <source>
        <dbReference type="ARBA" id="ARBA00022825"/>
    </source>
</evidence>
<feature type="binding site" evidence="8">
    <location>
        <position position="126"/>
    </location>
    <ligand>
        <name>substrate</name>
    </ligand>
</feature>
<keyword evidence="4" id="KW-0677">Repeat</keyword>
<keyword evidence="6" id="KW-0720">Serine protease</keyword>
<keyword evidence="2" id="KW-0645">Protease</keyword>
<reference evidence="11" key="2">
    <citation type="journal article" date="2021" name="PeerJ">
        <title>Extensive microbial diversity within the chicken gut microbiome revealed by metagenomics and culture.</title>
        <authorList>
            <person name="Gilroy R."/>
            <person name="Ravi A."/>
            <person name="Getino M."/>
            <person name="Pursley I."/>
            <person name="Horton D.L."/>
            <person name="Alikhan N.F."/>
            <person name="Baker D."/>
            <person name="Gharbi K."/>
            <person name="Hall N."/>
            <person name="Watson M."/>
            <person name="Adriaenssens E.M."/>
            <person name="Foster-Nyarko E."/>
            <person name="Jarju S."/>
            <person name="Secka A."/>
            <person name="Antonio M."/>
            <person name="Oren A."/>
            <person name="Chaudhuri R.R."/>
            <person name="La Ragione R."/>
            <person name="Hildebrand F."/>
            <person name="Pallen M.J."/>
        </authorList>
    </citation>
    <scope>NUCLEOTIDE SEQUENCE</scope>
    <source>
        <strain evidence="11">6919</strain>
    </source>
</reference>
<evidence type="ECO:0000256" key="7">
    <source>
        <dbReference type="PIRSR" id="PIRSR611782-1"/>
    </source>
</evidence>
<comment type="caution">
    <text evidence="11">The sequence shown here is derived from an EMBL/GenBank/DDBJ whole genome shotgun (WGS) entry which is preliminary data.</text>
</comment>
<organism evidence="11 12">
    <name type="scientific">Candidatus Limisoma faecipullorum</name>
    <dbReference type="NCBI Taxonomy" id="2840854"/>
    <lineage>
        <taxon>Bacteria</taxon>
        <taxon>Pseudomonadati</taxon>
        <taxon>Bacteroidota</taxon>
        <taxon>Bacteroidia</taxon>
        <taxon>Bacteroidales</taxon>
        <taxon>Candidatus Limisoma</taxon>
    </lineage>
</organism>
<evidence type="ECO:0000256" key="8">
    <source>
        <dbReference type="PIRSR" id="PIRSR611782-2"/>
    </source>
</evidence>
<feature type="signal peptide" evidence="9">
    <location>
        <begin position="1"/>
        <end position="27"/>
    </location>
</feature>
<dbReference type="SUPFAM" id="SSF50494">
    <property type="entry name" value="Trypsin-like serine proteases"/>
    <property type="match status" value="1"/>
</dbReference>
<accession>A0A9D9NKR2</accession>
<feature type="active site" description="Charge relay system" evidence="7">
    <location>
        <position position="235"/>
    </location>
</feature>
<dbReference type="FunFam" id="2.40.10.10:FF:000001">
    <property type="entry name" value="Periplasmic serine protease DegS"/>
    <property type="match status" value="1"/>
</dbReference>
<dbReference type="Gene3D" id="2.30.42.10">
    <property type="match status" value="2"/>
</dbReference>
<gene>
    <name evidence="11" type="ORF">IAB88_08885</name>
</gene>
<dbReference type="PRINTS" id="PR00834">
    <property type="entry name" value="PROTEASES2C"/>
</dbReference>
<evidence type="ECO:0000256" key="4">
    <source>
        <dbReference type="ARBA" id="ARBA00022737"/>
    </source>
</evidence>
<dbReference type="PANTHER" id="PTHR43343">
    <property type="entry name" value="PEPTIDASE S12"/>
    <property type="match status" value="1"/>
</dbReference>
<dbReference type="AlphaFoldDB" id="A0A9D9NKR2"/>
<evidence type="ECO:0000313" key="12">
    <source>
        <dbReference type="Proteomes" id="UP000823598"/>
    </source>
</evidence>
<reference evidence="11" key="1">
    <citation type="submission" date="2020-10" db="EMBL/GenBank/DDBJ databases">
        <authorList>
            <person name="Gilroy R."/>
        </authorList>
    </citation>
    <scope>NUCLEOTIDE SEQUENCE</scope>
    <source>
        <strain evidence="11">6919</strain>
    </source>
</reference>
<protein>
    <submittedName>
        <fullName evidence="11">Do family serine endopeptidase</fullName>
    </submittedName>
</protein>
<proteinExistence type="inferred from homology"/>
<evidence type="ECO:0000256" key="3">
    <source>
        <dbReference type="ARBA" id="ARBA00022729"/>
    </source>
</evidence>
<dbReference type="PROSITE" id="PS50106">
    <property type="entry name" value="PDZ"/>
    <property type="match status" value="1"/>
</dbReference>
<dbReference type="Pfam" id="PF13365">
    <property type="entry name" value="Trypsin_2"/>
    <property type="match status" value="1"/>
</dbReference>
<evidence type="ECO:0000256" key="2">
    <source>
        <dbReference type="ARBA" id="ARBA00022670"/>
    </source>
</evidence>
<dbReference type="InterPro" id="IPR009003">
    <property type="entry name" value="Peptidase_S1_PA"/>
</dbReference>
<evidence type="ECO:0000259" key="10">
    <source>
        <dbReference type="PROSITE" id="PS50106"/>
    </source>
</evidence>
<dbReference type="Gene3D" id="2.40.10.120">
    <property type="match status" value="1"/>
</dbReference>
<dbReference type="Proteomes" id="UP000823598">
    <property type="component" value="Unassembled WGS sequence"/>
</dbReference>
<dbReference type="InterPro" id="IPR051201">
    <property type="entry name" value="Chloro_Bact_Ser_Proteases"/>
</dbReference>
<name>A0A9D9NKR2_9BACT</name>
<evidence type="ECO:0000256" key="1">
    <source>
        <dbReference type="ARBA" id="ARBA00010541"/>
    </source>
</evidence>
<comment type="similarity">
    <text evidence="1">Belongs to the peptidase S1C family.</text>
</comment>
<dbReference type="Pfam" id="PF13180">
    <property type="entry name" value="PDZ_2"/>
    <property type="match status" value="1"/>
</dbReference>
<sequence>MKITNQKLMLATLTTAALITVSPMLWGSEGNNEENFFIKTATGTPAAETDFTEAAKNTIDCVVSIKSFATPRQQSISPFSDPFFEFFFGPGSGGSQRRQQESKPRQLGLGSGVIIKEDGYIVTNNHVIEGAEKLEVTLNDNKSYNATVIGADAATDLALLKIDAEGLSAITFGNSDDLKVGEWVLAVGNPFGFTSTVTAGIVSAKARSIGSATHSRQMGIDAFIQTDAAVNPGNSGGALVNTRGELVGINTAIYSQTGNYTGYSFAIPTSIVQKVITDIMKYGTVQRAVLGITFIELTPELKEQKDIEAPVNEGIYVNSVEDMSSAKEAGIESGDVITEMNGTKVRNSAEMQETMSRLYPGDKVTIKLYRGKSVKTVTTTLKNSQGNTTLTKSTDFTALGCAFKKVPDKTKSQLGISGGVQVAGLKAGKFKDAGITEGFIILTINDVPVNSQSDVEQIYNEIMRDSSPNKVMFITGLYPTGKRGYMAVPLAEEE</sequence>
<feature type="chain" id="PRO_5039110721" evidence="9">
    <location>
        <begin position="28"/>
        <end position="494"/>
    </location>
</feature>
<evidence type="ECO:0000313" key="11">
    <source>
        <dbReference type="EMBL" id="MBO8477091.1"/>
    </source>
</evidence>
<dbReference type="InterPro" id="IPR001478">
    <property type="entry name" value="PDZ"/>
</dbReference>
<dbReference type="SUPFAM" id="SSF50156">
    <property type="entry name" value="PDZ domain-like"/>
    <property type="match status" value="1"/>
</dbReference>
<dbReference type="InterPro" id="IPR001940">
    <property type="entry name" value="Peptidase_S1C"/>
</dbReference>
<dbReference type="InterPro" id="IPR011782">
    <property type="entry name" value="Pept_S1C_Do"/>
</dbReference>
<feature type="active site" description="Charge relay system" evidence="7">
    <location>
        <position position="156"/>
    </location>
</feature>
<dbReference type="GO" id="GO:0004252">
    <property type="term" value="F:serine-type endopeptidase activity"/>
    <property type="evidence" value="ECO:0007669"/>
    <property type="project" value="InterPro"/>
</dbReference>
<keyword evidence="3 9" id="KW-0732">Signal</keyword>
<dbReference type="PANTHER" id="PTHR43343:SF3">
    <property type="entry name" value="PROTEASE DO-LIKE 8, CHLOROPLASTIC"/>
    <property type="match status" value="1"/>
</dbReference>
<feature type="binding site" evidence="8">
    <location>
        <begin position="233"/>
        <end position="235"/>
    </location>
    <ligand>
        <name>substrate</name>
    </ligand>
</feature>
<dbReference type="GO" id="GO:0006508">
    <property type="term" value="P:proteolysis"/>
    <property type="evidence" value="ECO:0007669"/>
    <property type="project" value="UniProtKB-KW"/>
</dbReference>
<evidence type="ECO:0000256" key="5">
    <source>
        <dbReference type="ARBA" id="ARBA00022801"/>
    </source>
</evidence>
<feature type="active site" description="Charge relay system" evidence="7">
    <location>
        <position position="126"/>
    </location>
</feature>
<feature type="domain" description="PDZ" evidence="10">
    <location>
        <begin position="279"/>
        <end position="372"/>
    </location>
</feature>
<dbReference type="EMBL" id="JADIMC010000102">
    <property type="protein sequence ID" value="MBO8477091.1"/>
    <property type="molecule type" value="Genomic_DNA"/>
</dbReference>
<dbReference type="InterPro" id="IPR036034">
    <property type="entry name" value="PDZ_sf"/>
</dbReference>
<keyword evidence="5" id="KW-0378">Hydrolase</keyword>
<dbReference type="NCBIfam" id="TIGR02037">
    <property type="entry name" value="degP_htrA_DO"/>
    <property type="match status" value="1"/>
</dbReference>
<feature type="binding site" evidence="8">
    <location>
        <position position="156"/>
    </location>
    <ligand>
        <name>substrate</name>
    </ligand>
</feature>
<dbReference type="SMART" id="SM00228">
    <property type="entry name" value="PDZ"/>
    <property type="match status" value="1"/>
</dbReference>